<reference evidence="1" key="2">
    <citation type="journal article" date="2022" name="New Phytol.">
        <title>Evolutionary transition to the ectomycorrhizal habit in the genomes of a hyperdiverse lineage of mushroom-forming fungi.</title>
        <authorList>
            <person name="Looney B."/>
            <person name="Miyauchi S."/>
            <person name="Morin E."/>
            <person name="Drula E."/>
            <person name="Courty P.E."/>
            <person name="Kohler A."/>
            <person name="Kuo A."/>
            <person name="LaButti K."/>
            <person name="Pangilinan J."/>
            <person name="Lipzen A."/>
            <person name="Riley R."/>
            <person name="Andreopoulos W."/>
            <person name="He G."/>
            <person name="Johnson J."/>
            <person name="Nolan M."/>
            <person name="Tritt A."/>
            <person name="Barry K.W."/>
            <person name="Grigoriev I.V."/>
            <person name="Nagy L.G."/>
            <person name="Hibbett D."/>
            <person name="Henrissat B."/>
            <person name="Matheny P.B."/>
            <person name="Labbe J."/>
            <person name="Martin F.M."/>
        </authorList>
    </citation>
    <scope>NUCLEOTIDE SEQUENCE</scope>
    <source>
        <strain evidence="1">FP105234-sp</strain>
    </source>
</reference>
<sequence>MPIVTVDQLLNANVDYLIVGGGTCGLVVASRLSENPNVTVAVIEAGGDHANAKEVVVPGLANRAMKNPLFDWTFFSAPQVHANDRVTYQPRGKGLGGSSLLHLLANSRGSKADYDALEALGNPGWGWDEVVRYTKRSETLIPLKDKALSDTYQVTPDEEYHGTEGPIIKSFSPWYSPLQVPVVKSLAALGVPVNLDPANGINVGTNTGLSTIDPSGATRSYSASAYYQPNASRPNLLVLTNALVSKIAFSQDQNSLHRAVGADFIVDGKAFELRGVRKEVVISAGTFQTPPILELSGIGNPALLEKHNVPVLVDLPGVGENLQDHTVTFVIAEVDSTLEGLDNLRDPKYLEAQMELYKEQKGMMSSMACQSFAYVPASTVVDAATIRRWQEGTVQTQSALPSLEKQYATLRPWLADSNEAQFELLALPGHFFTPMSTAEPGKKYFSFVVSLMHPLSRGSVHIASADPAEAPAIDPNYFAHPTDLDMLVEGLKFTLKVFDTEPVKSAARGPVMPSAAVFSAGDAALREYVKETVGGEFHPLGTASMLPRADGGVVDPDLKVYGTSNLRVIDCSVLPLEISAHLQSVAYAIAEKGADIIKAAA</sequence>
<evidence type="ECO:0000313" key="1">
    <source>
        <dbReference type="EMBL" id="KAI0039714.1"/>
    </source>
</evidence>
<proteinExistence type="predicted"/>
<comment type="caution">
    <text evidence="1">The sequence shown here is derived from an EMBL/GenBank/DDBJ whole genome shotgun (WGS) entry which is preliminary data.</text>
</comment>
<protein>
    <submittedName>
        <fullName evidence="1">GMC oxidoreductase</fullName>
    </submittedName>
</protein>
<organism evidence="1 2">
    <name type="scientific">Auriscalpium vulgare</name>
    <dbReference type="NCBI Taxonomy" id="40419"/>
    <lineage>
        <taxon>Eukaryota</taxon>
        <taxon>Fungi</taxon>
        <taxon>Dikarya</taxon>
        <taxon>Basidiomycota</taxon>
        <taxon>Agaricomycotina</taxon>
        <taxon>Agaricomycetes</taxon>
        <taxon>Russulales</taxon>
        <taxon>Auriscalpiaceae</taxon>
        <taxon>Auriscalpium</taxon>
    </lineage>
</organism>
<name>A0ACB8R6D8_9AGAM</name>
<dbReference type="EMBL" id="MU276271">
    <property type="protein sequence ID" value="KAI0039714.1"/>
    <property type="molecule type" value="Genomic_DNA"/>
</dbReference>
<keyword evidence="2" id="KW-1185">Reference proteome</keyword>
<accession>A0ACB8R6D8</accession>
<reference evidence="1" key="1">
    <citation type="submission" date="2021-02" db="EMBL/GenBank/DDBJ databases">
        <authorList>
            <consortium name="DOE Joint Genome Institute"/>
            <person name="Ahrendt S."/>
            <person name="Looney B.P."/>
            <person name="Miyauchi S."/>
            <person name="Morin E."/>
            <person name="Drula E."/>
            <person name="Courty P.E."/>
            <person name="Chicoki N."/>
            <person name="Fauchery L."/>
            <person name="Kohler A."/>
            <person name="Kuo A."/>
            <person name="Labutti K."/>
            <person name="Pangilinan J."/>
            <person name="Lipzen A."/>
            <person name="Riley R."/>
            <person name="Andreopoulos W."/>
            <person name="He G."/>
            <person name="Johnson J."/>
            <person name="Barry K.W."/>
            <person name="Grigoriev I.V."/>
            <person name="Nagy L."/>
            <person name="Hibbett D."/>
            <person name="Henrissat B."/>
            <person name="Matheny P.B."/>
            <person name="Labbe J."/>
            <person name="Martin F."/>
        </authorList>
    </citation>
    <scope>NUCLEOTIDE SEQUENCE</scope>
    <source>
        <strain evidence="1">FP105234-sp</strain>
    </source>
</reference>
<dbReference type="Proteomes" id="UP000814033">
    <property type="component" value="Unassembled WGS sequence"/>
</dbReference>
<gene>
    <name evidence="1" type="ORF">FA95DRAFT_1612357</name>
</gene>
<evidence type="ECO:0000313" key="2">
    <source>
        <dbReference type="Proteomes" id="UP000814033"/>
    </source>
</evidence>